<keyword evidence="5 11" id="KW-0547">Nucleotide-binding</keyword>
<keyword evidence="8 11" id="KW-0030">Aminoacyl-tRNA synthetase</keyword>
<keyword evidence="15" id="KW-1185">Reference proteome</keyword>
<dbReference type="PRINTS" id="PR00985">
    <property type="entry name" value="TRNASYNTHLEU"/>
</dbReference>
<dbReference type="Gene3D" id="1.10.730.10">
    <property type="entry name" value="Isoleucyl-tRNA Synthetase, Domain 1"/>
    <property type="match status" value="1"/>
</dbReference>
<evidence type="ECO:0000313" key="15">
    <source>
        <dbReference type="Proteomes" id="UP001148313"/>
    </source>
</evidence>
<comment type="caution">
    <text evidence="14">The sequence shown here is derived from an EMBL/GenBank/DDBJ whole genome shotgun (WGS) entry which is preliminary data.</text>
</comment>
<dbReference type="Pfam" id="PF00133">
    <property type="entry name" value="tRNA-synt_1"/>
    <property type="match status" value="2"/>
</dbReference>
<dbReference type="InterPro" id="IPR013155">
    <property type="entry name" value="M/V/L/I-tRNA-synth_anticd-bd"/>
</dbReference>
<keyword evidence="3" id="KW-0963">Cytoplasm</keyword>
<dbReference type="Gene3D" id="3.40.50.620">
    <property type="entry name" value="HUPs"/>
    <property type="match status" value="2"/>
</dbReference>
<dbReference type="EMBL" id="JAPJZH010000004">
    <property type="protein sequence ID" value="MDA4845232.1"/>
    <property type="molecule type" value="Genomic_DNA"/>
</dbReference>
<dbReference type="SUPFAM" id="SSF52374">
    <property type="entry name" value="Nucleotidylyl transferase"/>
    <property type="match status" value="1"/>
</dbReference>
<protein>
    <recommendedName>
        <fullName evidence="2">leucine--tRNA ligase</fullName>
        <ecNumber evidence="2">6.1.1.4</ecNumber>
    </recommendedName>
    <alternativeName>
        <fullName evidence="9">Leucyl-tRNA synthetase</fullName>
    </alternativeName>
</protein>
<gene>
    <name evidence="14" type="ORF">OOZ53_07715</name>
</gene>
<evidence type="ECO:0000256" key="9">
    <source>
        <dbReference type="ARBA" id="ARBA00030520"/>
    </source>
</evidence>
<dbReference type="EC" id="6.1.1.4" evidence="2"/>
<dbReference type="Pfam" id="PF08264">
    <property type="entry name" value="Anticodon_1"/>
    <property type="match status" value="1"/>
</dbReference>
<evidence type="ECO:0000256" key="3">
    <source>
        <dbReference type="ARBA" id="ARBA00022490"/>
    </source>
</evidence>
<evidence type="ECO:0000256" key="7">
    <source>
        <dbReference type="ARBA" id="ARBA00022917"/>
    </source>
</evidence>
<dbReference type="PANTHER" id="PTHR43740">
    <property type="entry name" value="LEUCYL-TRNA SYNTHETASE"/>
    <property type="match status" value="1"/>
</dbReference>
<keyword evidence="7 11" id="KW-0648">Protein biosynthesis</keyword>
<dbReference type="RefSeq" id="WP_271088840.1">
    <property type="nucleotide sequence ID" value="NZ_JAPJZH010000004.1"/>
</dbReference>
<evidence type="ECO:0000256" key="2">
    <source>
        <dbReference type="ARBA" id="ARBA00013164"/>
    </source>
</evidence>
<dbReference type="InterPro" id="IPR001412">
    <property type="entry name" value="aa-tRNA-synth_I_CS"/>
</dbReference>
<evidence type="ECO:0000259" key="13">
    <source>
        <dbReference type="Pfam" id="PF08264"/>
    </source>
</evidence>
<dbReference type="PANTHER" id="PTHR43740:SF2">
    <property type="entry name" value="LEUCINE--TRNA LIGASE, MITOCHONDRIAL"/>
    <property type="match status" value="1"/>
</dbReference>
<dbReference type="InterPro" id="IPR014729">
    <property type="entry name" value="Rossmann-like_a/b/a_fold"/>
</dbReference>
<dbReference type="GO" id="GO:0016874">
    <property type="term" value="F:ligase activity"/>
    <property type="evidence" value="ECO:0007669"/>
    <property type="project" value="UniProtKB-KW"/>
</dbReference>
<dbReference type="PROSITE" id="PS00178">
    <property type="entry name" value="AA_TRNA_LIGASE_I"/>
    <property type="match status" value="1"/>
</dbReference>
<dbReference type="InterPro" id="IPR002302">
    <property type="entry name" value="Leu-tRNA-ligase"/>
</dbReference>
<feature type="domain" description="Methionyl/Valyl/Leucyl/Isoleucyl-tRNA synthetase anticodon-binding" evidence="13">
    <location>
        <begin position="589"/>
        <end position="672"/>
    </location>
</feature>
<feature type="domain" description="Aminoacyl-tRNA synthetase class Ia" evidence="12">
    <location>
        <begin position="345"/>
        <end position="542"/>
    </location>
</feature>
<proteinExistence type="inferred from homology"/>
<dbReference type="InterPro" id="IPR009080">
    <property type="entry name" value="tRNAsynth_Ia_anticodon-bd"/>
</dbReference>
<organism evidence="14 15">
    <name type="scientific">Hoeflea poritis</name>
    <dbReference type="NCBI Taxonomy" id="2993659"/>
    <lineage>
        <taxon>Bacteria</taxon>
        <taxon>Pseudomonadati</taxon>
        <taxon>Pseudomonadota</taxon>
        <taxon>Alphaproteobacteria</taxon>
        <taxon>Hyphomicrobiales</taxon>
        <taxon>Rhizobiaceae</taxon>
        <taxon>Hoeflea</taxon>
    </lineage>
</organism>
<evidence type="ECO:0000256" key="10">
    <source>
        <dbReference type="ARBA" id="ARBA00047469"/>
    </source>
</evidence>
<sequence length="685" mass="77070">MYYRIFMKVGLLDRWAYELHWQQAWEEAGVHRTQRRAGRKSWFVVELPPYANGRLHIGHVRNYTIGDAVARYRRKLGYDVLYTTGFDAFGLPIETAARAANKPPYDLVDENMVTMSAMFRRLGYSHDRSLTISDHEPPYFRWVQWVFLKFYEAGLIYRARGPVNWCNDCHTTLAENLVESGCCWRCKTPVETRIMDRWFIREVELAQMVEDRPEPNGWPKTILKIHKDWVGARPGYEAVFELFEAGAIMPSTQSNVYASKPEEFLSARAVRLPKGDEALLHINCFDGLMARSLCGKIKLPVEIDTDVRRDQRGATLLVTDDKLTPTGGHPAELPDNLKKTLRTRLRDWDIARPRAWGTPVPMVICESCGVIPVPEHELPITLPDRFDATASNPLTEIAAFRDVPCPACGEPAQRETDTLEAYSSPWWYYLIASRPEAENIFRSQGVEDWMPVNTMIGGVDQARTCFFHLRTTTVGLNMIGATDETDPVSALVAVGMVKRDNVKMSKSAGNGTDPAELLDRFGADALRIAVLWGAAPEQELHWSDDVILKAVSLLKAVRRYCGAYADTFESGKPAPVPRTRRARRALNWIEATERKVKSCMETNAFHFAITQIARLITSLEKAGSGQVDNNDLAPILSYGAERILHLLSPYAPHLAEELWAAGGGSGLIAAMPLCQEAQDELTDNA</sequence>
<evidence type="ECO:0000256" key="1">
    <source>
        <dbReference type="ARBA" id="ARBA00005594"/>
    </source>
</evidence>
<accession>A0ABT4VKJ0</accession>
<evidence type="ECO:0000313" key="14">
    <source>
        <dbReference type="EMBL" id="MDA4845232.1"/>
    </source>
</evidence>
<feature type="domain" description="Aminoacyl-tRNA synthetase class Ia" evidence="12">
    <location>
        <begin position="21"/>
        <end position="230"/>
    </location>
</feature>
<comment type="catalytic activity">
    <reaction evidence="10">
        <text>tRNA(Leu) + L-leucine + ATP = L-leucyl-tRNA(Leu) + AMP + diphosphate</text>
        <dbReference type="Rhea" id="RHEA:11688"/>
        <dbReference type="Rhea" id="RHEA-COMP:9613"/>
        <dbReference type="Rhea" id="RHEA-COMP:9622"/>
        <dbReference type="ChEBI" id="CHEBI:30616"/>
        <dbReference type="ChEBI" id="CHEBI:33019"/>
        <dbReference type="ChEBI" id="CHEBI:57427"/>
        <dbReference type="ChEBI" id="CHEBI:78442"/>
        <dbReference type="ChEBI" id="CHEBI:78494"/>
        <dbReference type="ChEBI" id="CHEBI:456215"/>
        <dbReference type="EC" id="6.1.1.4"/>
    </reaction>
</comment>
<keyword evidence="6 11" id="KW-0067">ATP-binding</keyword>
<dbReference type="InterPro" id="IPR002300">
    <property type="entry name" value="aa-tRNA-synth_Ia"/>
</dbReference>
<keyword evidence="4 11" id="KW-0436">Ligase</keyword>
<evidence type="ECO:0000256" key="4">
    <source>
        <dbReference type="ARBA" id="ARBA00022598"/>
    </source>
</evidence>
<name>A0ABT4VKJ0_9HYPH</name>
<evidence type="ECO:0000256" key="5">
    <source>
        <dbReference type="ARBA" id="ARBA00022741"/>
    </source>
</evidence>
<evidence type="ECO:0000256" key="6">
    <source>
        <dbReference type="ARBA" id="ARBA00022840"/>
    </source>
</evidence>
<evidence type="ECO:0000256" key="11">
    <source>
        <dbReference type="RuleBase" id="RU363035"/>
    </source>
</evidence>
<dbReference type="SUPFAM" id="SSF47323">
    <property type="entry name" value="Anticodon-binding domain of a subclass of class I aminoacyl-tRNA synthetases"/>
    <property type="match status" value="1"/>
</dbReference>
<evidence type="ECO:0000256" key="8">
    <source>
        <dbReference type="ARBA" id="ARBA00023146"/>
    </source>
</evidence>
<evidence type="ECO:0000259" key="12">
    <source>
        <dbReference type="Pfam" id="PF00133"/>
    </source>
</evidence>
<dbReference type="Proteomes" id="UP001148313">
    <property type="component" value="Unassembled WGS sequence"/>
</dbReference>
<comment type="similarity">
    <text evidence="1 11">Belongs to the class-I aminoacyl-tRNA synthetase family.</text>
</comment>
<reference evidence="14" key="1">
    <citation type="submission" date="2022-11" db="EMBL/GenBank/DDBJ databases">
        <title>Hoeflea poritis sp. nov., isolated from scleractinian coral Porites lutea.</title>
        <authorList>
            <person name="Zhang G."/>
            <person name="Wei Q."/>
            <person name="Cai L."/>
        </authorList>
    </citation>
    <scope>NUCLEOTIDE SEQUENCE</scope>
    <source>
        <strain evidence="14">E7-10</strain>
    </source>
</reference>